<sequence>MRRILWFLLAYSLIVLCAPLAAAAPENPSAGDATGIVVAGVPAPPGTPDELRAWMTEALRSKLNAPVTLTDGARSVRRTRRELGIGLDRDRMLRGVAARQNYVPLALTADLGAMKDALTRVGKAFEQPAVGAKPYLYQGQFRIKEGASGRNLNVPTTAERLSQAVENDPATTRFTVAIDKTPPPLTAKQLQGITGRLTSYATVAARNPSRNQNIEIAVEAIDGTLLSPGETFSLNQTVGRRTRARGFEEATVFVDAEKVQGVGGGVSQVTGTLFNAAALAGLKINEVNPHSRPVDYIPVGRDATVAWGSKDLKFTNNTGGPVYIQYDFDGRRLRATGWGKKQDGRQVTLTPRVQRRGPGHITAQLYRTVRENGKVMRKELLFGHAYRWEPTS</sequence>
<feature type="signal peptide" evidence="1">
    <location>
        <begin position="1"/>
        <end position="23"/>
    </location>
</feature>
<feature type="domain" description="YoaR-like putative peptidoglycan binding" evidence="2">
    <location>
        <begin position="100"/>
        <end position="171"/>
    </location>
</feature>
<dbReference type="AlphaFoldDB" id="A0A6J4VSV4"/>
<dbReference type="InterPro" id="IPR007391">
    <property type="entry name" value="Vancomycin_resist_VanW"/>
</dbReference>
<protein>
    <submittedName>
        <fullName evidence="3">Vancomycin B-type resistance protein VanW</fullName>
    </submittedName>
</protein>
<organism evidence="3">
    <name type="scientific">uncultured Thermomicrobiales bacterium</name>
    <dbReference type="NCBI Taxonomy" id="1645740"/>
    <lineage>
        <taxon>Bacteria</taxon>
        <taxon>Pseudomonadati</taxon>
        <taxon>Thermomicrobiota</taxon>
        <taxon>Thermomicrobia</taxon>
        <taxon>Thermomicrobiales</taxon>
        <taxon>environmental samples</taxon>
    </lineage>
</organism>
<evidence type="ECO:0000313" key="3">
    <source>
        <dbReference type="EMBL" id="CAA9586752.1"/>
    </source>
</evidence>
<gene>
    <name evidence="3" type="ORF">AVDCRST_MAG88-4063</name>
</gene>
<dbReference type="InterPro" id="IPR052913">
    <property type="entry name" value="Glycopeptide_resist_protein"/>
</dbReference>
<dbReference type="InterPro" id="IPR022029">
    <property type="entry name" value="YoaR-like_PG-bd"/>
</dbReference>
<accession>A0A6J4VSV4</accession>
<dbReference type="PANTHER" id="PTHR35788">
    <property type="entry name" value="EXPORTED PROTEIN-RELATED"/>
    <property type="match status" value="1"/>
</dbReference>
<proteinExistence type="predicted"/>
<dbReference type="PANTHER" id="PTHR35788:SF1">
    <property type="entry name" value="EXPORTED PROTEIN"/>
    <property type="match status" value="1"/>
</dbReference>
<reference evidence="3" key="1">
    <citation type="submission" date="2020-02" db="EMBL/GenBank/DDBJ databases">
        <authorList>
            <person name="Meier V. D."/>
        </authorList>
    </citation>
    <scope>NUCLEOTIDE SEQUENCE</scope>
    <source>
        <strain evidence="3">AVDCRST_MAG88</strain>
    </source>
</reference>
<dbReference type="EMBL" id="CADCWM010001005">
    <property type="protein sequence ID" value="CAA9586752.1"/>
    <property type="molecule type" value="Genomic_DNA"/>
</dbReference>
<name>A0A6J4VSV4_9BACT</name>
<evidence type="ECO:0000259" key="2">
    <source>
        <dbReference type="Pfam" id="PF12229"/>
    </source>
</evidence>
<keyword evidence="1" id="KW-0732">Signal</keyword>
<dbReference type="Pfam" id="PF04294">
    <property type="entry name" value="VanW"/>
    <property type="match status" value="1"/>
</dbReference>
<feature type="chain" id="PRO_5026762967" evidence="1">
    <location>
        <begin position="24"/>
        <end position="392"/>
    </location>
</feature>
<evidence type="ECO:0000256" key="1">
    <source>
        <dbReference type="SAM" id="SignalP"/>
    </source>
</evidence>
<dbReference type="Pfam" id="PF12229">
    <property type="entry name" value="PG_binding_4"/>
    <property type="match status" value="1"/>
</dbReference>